<protein>
    <submittedName>
        <fullName evidence="2">Uncharacterized protein</fullName>
    </submittedName>
</protein>
<dbReference type="AlphaFoldDB" id="A0A8H3TT29"/>
<name>A0A8H3TT29_9TREE</name>
<comment type="caution">
    <text evidence="2">The sequence shown here is derived from an EMBL/GenBank/DDBJ whole genome shotgun (WGS) entry which is preliminary data.</text>
</comment>
<proteinExistence type="predicted"/>
<keyword evidence="3" id="KW-1185">Reference proteome</keyword>
<feature type="region of interest" description="Disordered" evidence="1">
    <location>
        <begin position="233"/>
        <end position="296"/>
    </location>
</feature>
<evidence type="ECO:0000313" key="3">
    <source>
        <dbReference type="Proteomes" id="UP000620104"/>
    </source>
</evidence>
<evidence type="ECO:0000256" key="1">
    <source>
        <dbReference type="SAM" id="MobiDB-lite"/>
    </source>
</evidence>
<gene>
    <name evidence="2" type="ORF">NliqN6_2995</name>
</gene>
<dbReference type="Proteomes" id="UP000620104">
    <property type="component" value="Unassembled WGS sequence"/>
</dbReference>
<evidence type="ECO:0000313" key="2">
    <source>
        <dbReference type="EMBL" id="GHJ86593.1"/>
    </source>
</evidence>
<feature type="compositionally biased region" description="Polar residues" evidence="1">
    <location>
        <begin position="254"/>
        <end position="296"/>
    </location>
</feature>
<dbReference type="EMBL" id="BLZA01000019">
    <property type="protein sequence ID" value="GHJ86593.1"/>
    <property type="molecule type" value="Genomic_DNA"/>
</dbReference>
<accession>A0A8H3TT29</accession>
<organism evidence="2 3">
    <name type="scientific">Naganishia liquefaciens</name>
    <dbReference type="NCBI Taxonomy" id="104408"/>
    <lineage>
        <taxon>Eukaryota</taxon>
        <taxon>Fungi</taxon>
        <taxon>Dikarya</taxon>
        <taxon>Basidiomycota</taxon>
        <taxon>Agaricomycotina</taxon>
        <taxon>Tremellomycetes</taxon>
        <taxon>Filobasidiales</taxon>
        <taxon>Filobasidiaceae</taxon>
        <taxon>Naganishia</taxon>
    </lineage>
</organism>
<feature type="compositionally biased region" description="Low complexity" evidence="1">
    <location>
        <begin position="244"/>
        <end position="253"/>
    </location>
</feature>
<sequence length="296" mass="32583">MSTTAHDERLEIAIDGRLHATLTRLFEKHFRLVRLRIRRDSATAYAALEGQAVRGGVVLDRSRKAFDDWAGKSFGTDSERYIGSYEKFSWAQRKVKESVFFSSSIPSGVLDWLEAVAELPQSDLLESFLDWEKTLPKVLVSSDATGTRGIEGSPSWSATKIGPEPKWQLQFESGKLQQLVTDCCAATKSFADEWKRSREPFTEETGLKDFSVDDLVPALESLLNKYQSACSQRAPLPEDKASSSRESASSQGSVTVTGGPTLDQMSGSTTNASHQVESGKESTVPTLETIVFSSIQ</sequence>
<reference evidence="2" key="1">
    <citation type="submission" date="2020-07" db="EMBL/GenBank/DDBJ databases">
        <title>Draft Genome Sequence of a Deep-Sea Yeast, Naganishia (Cryptococcus) liquefaciens strain N6.</title>
        <authorList>
            <person name="Han Y.W."/>
            <person name="Kajitani R."/>
            <person name="Morimoto H."/>
            <person name="Parhat M."/>
            <person name="Tsubouchi H."/>
            <person name="Bakenova O."/>
            <person name="Ogata M."/>
            <person name="Argunhan B."/>
            <person name="Aoki R."/>
            <person name="Kajiwara S."/>
            <person name="Itoh T."/>
            <person name="Iwasaki H."/>
        </authorList>
    </citation>
    <scope>NUCLEOTIDE SEQUENCE</scope>
    <source>
        <strain evidence="2">N6</strain>
    </source>
</reference>